<keyword evidence="3" id="KW-0732">Signal</keyword>
<dbReference type="EMBL" id="JAQGDS010000003">
    <property type="protein sequence ID" value="KAJ6262340.1"/>
    <property type="molecule type" value="Genomic_DNA"/>
</dbReference>
<feature type="region of interest" description="Disordered" evidence="1">
    <location>
        <begin position="341"/>
        <end position="364"/>
    </location>
</feature>
<name>A0AAD6J0Y0_DREDA</name>
<proteinExistence type="predicted"/>
<feature type="compositionally biased region" description="Low complexity" evidence="1">
    <location>
        <begin position="343"/>
        <end position="364"/>
    </location>
</feature>
<keyword evidence="2" id="KW-1133">Transmembrane helix</keyword>
<feature type="signal peptide" evidence="3">
    <location>
        <begin position="1"/>
        <end position="28"/>
    </location>
</feature>
<keyword evidence="2" id="KW-0472">Membrane</keyword>
<evidence type="ECO:0000256" key="3">
    <source>
        <dbReference type="SAM" id="SignalP"/>
    </source>
</evidence>
<dbReference type="AlphaFoldDB" id="A0AAD6J0Y0"/>
<keyword evidence="5" id="KW-1185">Reference proteome</keyword>
<evidence type="ECO:0000256" key="1">
    <source>
        <dbReference type="SAM" id="MobiDB-lite"/>
    </source>
</evidence>
<evidence type="ECO:0000256" key="2">
    <source>
        <dbReference type="SAM" id="Phobius"/>
    </source>
</evidence>
<feature type="compositionally biased region" description="Polar residues" evidence="1">
    <location>
        <begin position="240"/>
        <end position="255"/>
    </location>
</feature>
<keyword evidence="2" id="KW-0812">Transmembrane</keyword>
<accession>A0AAD6J0Y0</accession>
<feature type="transmembrane region" description="Helical" evidence="2">
    <location>
        <begin position="267"/>
        <end position="286"/>
    </location>
</feature>
<reference evidence="4" key="1">
    <citation type="submission" date="2023-01" db="EMBL/GenBank/DDBJ databases">
        <title>The chitinases involved in constricting ring structure development in the nematode-trapping fungus Drechslerella dactyloides.</title>
        <authorList>
            <person name="Wang R."/>
            <person name="Zhang L."/>
            <person name="Tang P."/>
            <person name="Li S."/>
            <person name="Liang L."/>
        </authorList>
    </citation>
    <scope>NUCLEOTIDE SEQUENCE</scope>
    <source>
        <strain evidence="4">YMF1.00031</strain>
    </source>
</reference>
<dbReference type="Proteomes" id="UP001221413">
    <property type="component" value="Unassembled WGS sequence"/>
</dbReference>
<feature type="chain" id="PRO_5041982383" evidence="3">
    <location>
        <begin position="29"/>
        <end position="435"/>
    </location>
</feature>
<feature type="compositionally biased region" description="Low complexity" evidence="1">
    <location>
        <begin position="225"/>
        <end position="239"/>
    </location>
</feature>
<evidence type="ECO:0000313" key="4">
    <source>
        <dbReference type="EMBL" id="KAJ6262340.1"/>
    </source>
</evidence>
<feature type="region of interest" description="Disordered" evidence="1">
    <location>
        <begin position="215"/>
        <end position="260"/>
    </location>
</feature>
<organism evidence="4 5">
    <name type="scientific">Drechslerella dactyloides</name>
    <name type="common">Nematode-trapping fungus</name>
    <name type="synonym">Arthrobotrys dactyloides</name>
    <dbReference type="NCBI Taxonomy" id="74499"/>
    <lineage>
        <taxon>Eukaryota</taxon>
        <taxon>Fungi</taxon>
        <taxon>Dikarya</taxon>
        <taxon>Ascomycota</taxon>
        <taxon>Pezizomycotina</taxon>
        <taxon>Orbiliomycetes</taxon>
        <taxon>Orbiliales</taxon>
        <taxon>Orbiliaceae</taxon>
        <taxon>Drechslerella</taxon>
    </lineage>
</organism>
<comment type="caution">
    <text evidence="4">The sequence shown here is derived from an EMBL/GenBank/DDBJ whole genome shotgun (WGS) entry which is preliminary data.</text>
</comment>
<protein>
    <submittedName>
        <fullName evidence="4">Uncharacterized protein</fullName>
    </submittedName>
</protein>
<evidence type="ECO:0000313" key="5">
    <source>
        <dbReference type="Proteomes" id="UP001221413"/>
    </source>
</evidence>
<sequence>MLSGGDGPGRSWKRSWMLIAALLPTVFGDFPVPPARTSTLPSRSRSLSISRTASTSRITPAPRLGYLASQQLFGRQASQTVEDRFCAYADGDGASPLYCPTGYTCTYVGNGLAFGCCNQRGCVNAPRTCINGGETPSDCSSWPGLSPEQCTSIFLSVYTSILFCSGNQPACQTYILKTNTFDPQDTKGVPSWTCGASQTEIFVYTNALTNAGAQVTFSDTPPTASPNSPNQSQKSNPTNTAPNASTGTSKPSGDTSGDKKSVDTGTIIGAVVGAIGVLVTVLVTLFPRQMTRLVTCGLRPKKDYTNGEIRNLAWAYVTGQVSHTHTHMHTHTHVHLQSQPSLHNLQQHQPAPQQQLQWNQGQWNQGSGGSYADVNTGYAGYATQPAPAYQPHAQGGQGQHAYSEYADYAPGYAVPQGYQLQEQRRPFLDTDDRKL</sequence>
<gene>
    <name evidence="4" type="ORF">Dda_3147</name>
</gene>